<evidence type="ECO:0000256" key="1">
    <source>
        <dbReference type="ARBA" id="ARBA00004651"/>
    </source>
</evidence>
<feature type="transmembrane region" description="Helical" evidence="7">
    <location>
        <begin position="107"/>
        <end position="127"/>
    </location>
</feature>
<feature type="transmembrane region" description="Helical" evidence="7">
    <location>
        <begin position="258"/>
        <end position="274"/>
    </location>
</feature>
<feature type="transmembrane region" description="Helical" evidence="7">
    <location>
        <begin position="295"/>
        <end position="316"/>
    </location>
</feature>
<dbReference type="PROSITE" id="PS50850">
    <property type="entry name" value="MFS"/>
    <property type="match status" value="1"/>
</dbReference>
<feature type="transmembrane region" description="Helical" evidence="7">
    <location>
        <begin position="360"/>
        <end position="379"/>
    </location>
</feature>
<keyword evidence="3" id="KW-1003">Cell membrane</keyword>
<dbReference type="GO" id="GO:0005886">
    <property type="term" value="C:plasma membrane"/>
    <property type="evidence" value="ECO:0007669"/>
    <property type="project" value="UniProtKB-SubCell"/>
</dbReference>
<feature type="transmembrane region" description="Helical" evidence="7">
    <location>
        <begin position="385"/>
        <end position="411"/>
    </location>
</feature>
<dbReference type="InterPro" id="IPR036259">
    <property type="entry name" value="MFS_trans_sf"/>
</dbReference>
<keyword evidence="6 7" id="KW-0472">Membrane</keyword>
<dbReference type="InterPro" id="IPR011701">
    <property type="entry name" value="MFS"/>
</dbReference>
<protein>
    <submittedName>
        <fullName evidence="10">MFS transporter</fullName>
    </submittedName>
</protein>
<keyword evidence="8" id="KW-0732">Signal</keyword>
<proteinExistence type="predicted"/>
<gene>
    <name evidence="10" type="ORF">DY926_07385</name>
</gene>
<dbReference type="InterPro" id="IPR020846">
    <property type="entry name" value="MFS_dom"/>
</dbReference>
<evidence type="ECO:0000313" key="10">
    <source>
        <dbReference type="EMBL" id="RFD20225.1"/>
    </source>
</evidence>
<feature type="transmembrane region" description="Helical" evidence="7">
    <location>
        <begin position="41"/>
        <end position="63"/>
    </location>
</feature>
<keyword evidence="2" id="KW-0813">Transport</keyword>
<organism evidence="10 11">
    <name type="scientific">Komagataeibacter melaceti</name>
    <dbReference type="NCBI Taxonomy" id="2766577"/>
    <lineage>
        <taxon>Bacteria</taxon>
        <taxon>Pseudomonadati</taxon>
        <taxon>Pseudomonadota</taxon>
        <taxon>Alphaproteobacteria</taxon>
        <taxon>Acetobacterales</taxon>
        <taxon>Acetobacteraceae</taxon>
        <taxon>Komagataeibacter</taxon>
    </lineage>
</organism>
<dbReference type="Gene3D" id="1.20.1250.20">
    <property type="entry name" value="MFS general substrate transporter like domains"/>
    <property type="match status" value="1"/>
</dbReference>
<comment type="caution">
    <text evidence="10">The sequence shown here is derived from an EMBL/GenBank/DDBJ whole genome shotgun (WGS) entry which is preliminary data.</text>
</comment>
<evidence type="ECO:0000256" key="6">
    <source>
        <dbReference type="ARBA" id="ARBA00023136"/>
    </source>
</evidence>
<comment type="subcellular location">
    <subcellularLocation>
        <location evidence="1">Cell membrane</location>
        <topology evidence="1">Multi-pass membrane protein</topology>
    </subcellularLocation>
</comment>
<evidence type="ECO:0000256" key="3">
    <source>
        <dbReference type="ARBA" id="ARBA00022475"/>
    </source>
</evidence>
<dbReference type="Proteomes" id="UP000262371">
    <property type="component" value="Unassembled WGS sequence"/>
</dbReference>
<evidence type="ECO:0000256" key="2">
    <source>
        <dbReference type="ARBA" id="ARBA00022448"/>
    </source>
</evidence>
<keyword evidence="5 7" id="KW-1133">Transmembrane helix</keyword>
<feature type="transmembrane region" description="Helical" evidence="7">
    <location>
        <begin position="463"/>
        <end position="482"/>
    </location>
</feature>
<accession>A0A371Z175</accession>
<dbReference type="AlphaFoldDB" id="A0A371Z175"/>
<dbReference type="Pfam" id="PF07690">
    <property type="entry name" value="MFS_1"/>
    <property type="match status" value="1"/>
</dbReference>
<feature type="transmembrane region" description="Helical" evidence="7">
    <location>
        <begin position="328"/>
        <end position="348"/>
    </location>
</feature>
<feature type="transmembrane region" description="Helical" evidence="7">
    <location>
        <begin position="166"/>
        <end position="184"/>
    </location>
</feature>
<evidence type="ECO:0000256" key="8">
    <source>
        <dbReference type="SAM" id="SignalP"/>
    </source>
</evidence>
<dbReference type="PANTHER" id="PTHR42718">
    <property type="entry name" value="MAJOR FACILITATOR SUPERFAMILY MULTIDRUG TRANSPORTER MFSC"/>
    <property type="match status" value="1"/>
</dbReference>
<sequence>MAHRVPYRLSCIIMPPLTTAATALPRPPAGMASVSTRYKRFMALIVASLMMMEQIDGTALVTALPAMARDFHVDIPQTSIALTVYMLGLAALIPASGHMAERFGSRTTLRCAIMLFLSGSLLCAWAPSLTVLALARMVQGAGGAMMVPVGRLVILRTVPKSELLSVMAWVMLPATIGPMSGPVLGGLLTTWLSWRWIFYINLPLGLLAIVLAGRFIPQSRASQPPPFDLKGNILSATALAGLIFGMELLTHPGFPRPLSVGLLLLAPICAVAYLRHARGLAHPVLDPALLRIATFRISVLAGGLTRVATAGIIFLLPSLLQTRFGASAAQSGLITFIAPVGAIIMRSVAPGIYRGRGFRAVMCAASLVLPCICGLLALFRPGMGMAWLLVLLGVNGMGQTLLFTGYNTVAYADVPPARMSAATSLYATCQQVMLTLGICLAAGALAIFHLVPPVSTRGLDYSLTFMICGGVALLALPILRGLSANAGASVSGHDGASAGKDAD</sequence>
<feature type="transmembrane region" description="Helical" evidence="7">
    <location>
        <begin position="75"/>
        <end position="95"/>
    </location>
</feature>
<reference evidence="10 11" key="1">
    <citation type="submission" date="2018-08" db="EMBL/GenBank/DDBJ databases">
        <title>Komagataeibacter sp. AV 382.</title>
        <authorList>
            <person name="Skraban J."/>
            <person name="Trcek J."/>
        </authorList>
    </citation>
    <scope>NUCLEOTIDE SEQUENCE [LARGE SCALE GENOMIC DNA]</scope>
    <source>
        <strain evidence="10 11">AV 382</strain>
    </source>
</reference>
<dbReference type="Gene3D" id="1.20.1720.10">
    <property type="entry name" value="Multidrug resistance protein D"/>
    <property type="match status" value="1"/>
</dbReference>
<evidence type="ECO:0000256" key="7">
    <source>
        <dbReference type="SAM" id="Phobius"/>
    </source>
</evidence>
<feature type="signal peptide" evidence="8">
    <location>
        <begin position="1"/>
        <end position="20"/>
    </location>
</feature>
<evidence type="ECO:0000256" key="4">
    <source>
        <dbReference type="ARBA" id="ARBA00022692"/>
    </source>
</evidence>
<feature type="domain" description="Major facilitator superfamily (MFS) profile" evidence="9">
    <location>
        <begin position="42"/>
        <end position="487"/>
    </location>
</feature>
<dbReference type="SUPFAM" id="SSF103473">
    <property type="entry name" value="MFS general substrate transporter"/>
    <property type="match status" value="1"/>
</dbReference>
<name>A0A371Z175_9PROT</name>
<evidence type="ECO:0000256" key="5">
    <source>
        <dbReference type="ARBA" id="ARBA00022989"/>
    </source>
</evidence>
<keyword evidence="4 7" id="KW-0812">Transmembrane</keyword>
<dbReference type="PRINTS" id="PR01036">
    <property type="entry name" value="TCRTETB"/>
</dbReference>
<evidence type="ECO:0000259" key="9">
    <source>
        <dbReference type="PROSITE" id="PS50850"/>
    </source>
</evidence>
<dbReference type="GO" id="GO:0022857">
    <property type="term" value="F:transmembrane transporter activity"/>
    <property type="evidence" value="ECO:0007669"/>
    <property type="project" value="InterPro"/>
</dbReference>
<evidence type="ECO:0000313" key="11">
    <source>
        <dbReference type="Proteomes" id="UP000262371"/>
    </source>
</evidence>
<dbReference type="PANTHER" id="PTHR42718:SF46">
    <property type="entry name" value="BLR6921 PROTEIN"/>
    <property type="match status" value="1"/>
</dbReference>
<dbReference type="EMBL" id="QUWV01000055">
    <property type="protein sequence ID" value="RFD20225.1"/>
    <property type="molecule type" value="Genomic_DNA"/>
</dbReference>
<feature type="transmembrane region" description="Helical" evidence="7">
    <location>
        <begin position="432"/>
        <end position="451"/>
    </location>
</feature>
<keyword evidence="11" id="KW-1185">Reference proteome</keyword>
<feature type="chain" id="PRO_5017042676" evidence="8">
    <location>
        <begin position="21"/>
        <end position="503"/>
    </location>
</feature>
<feature type="transmembrane region" description="Helical" evidence="7">
    <location>
        <begin position="196"/>
        <end position="217"/>
    </location>
</feature>
<dbReference type="OrthoDB" id="9771737at2"/>